<feature type="region of interest" description="Disordered" evidence="1">
    <location>
        <begin position="388"/>
        <end position="416"/>
    </location>
</feature>
<feature type="compositionally biased region" description="Polar residues" evidence="1">
    <location>
        <begin position="274"/>
        <end position="290"/>
    </location>
</feature>
<dbReference type="Proteomes" id="UP001271007">
    <property type="component" value="Unassembled WGS sequence"/>
</dbReference>
<comment type="caution">
    <text evidence="2">The sequence shown here is derived from an EMBL/GenBank/DDBJ whole genome shotgun (WGS) entry which is preliminary data.</text>
</comment>
<keyword evidence="3" id="KW-1185">Reference proteome</keyword>
<evidence type="ECO:0000313" key="3">
    <source>
        <dbReference type="Proteomes" id="UP001271007"/>
    </source>
</evidence>
<feature type="compositionally biased region" description="Basic residues" evidence="1">
    <location>
        <begin position="261"/>
        <end position="273"/>
    </location>
</feature>
<gene>
    <name evidence="2" type="ORF">LTR09_002845</name>
</gene>
<name>A0AAJ0GF51_9PEZI</name>
<organism evidence="2 3">
    <name type="scientific">Extremus antarcticus</name>
    <dbReference type="NCBI Taxonomy" id="702011"/>
    <lineage>
        <taxon>Eukaryota</taxon>
        <taxon>Fungi</taxon>
        <taxon>Dikarya</taxon>
        <taxon>Ascomycota</taxon>
        <taxon>Pezizomycotina</taxon>
        <taxon>Dothideomycetes</taxon>
        <taxon>Dothideomycetidae</taxon>
        <taxon>Mycosphaerellales</taxon>
        <taxon>Extremaceae</taxon>
        <taxon>Extremus</taxon>
    </lineage>
</organism>
<feature type="compositionally biased region" description="Basic and acidic residues" evidence="1">
    <location>
        <begin position="325"/>
        <end position="334"/>
    </location>
</feature>
<dbReference type="EMBL" id="JAWDJX010000006">
    <property type="protein sequence ID" value="KAK3056338.1"/>
    <property type="molecule type" value="Genomic_DNA"/>
</dbReference>
<feature type="region of interest" description="Disordered" evidence="1">
    <location>
        <begin position="261"/>
        <end position="347"/>
    </location>
</feature>
<accession>A0AAJ0GF51</accession>
<evidence type="ECO:0000313" key="2">
    <source>
        <dbReference type="EMBL" id="KAK3056338.1"/>
    </source>
</evidence>
<dbReference type="AlphaFoldDB" id="A0AAJ0GF51"/>
<feature type="compositionally biased region" description="Low complexity" evidence="1">
    <location>
        <begin position="397"/>
        <end position="407"/>
    </location>
</feature>
<protein>
    <submittedName>
        <fullName evidence="2">Uncharacterized protein</fullName>
    </submittedName>
</protein>
<evidence type="ECO:0000256" key="1">
    <source>
        <dbReference type="SAM" id="MobiDB-lite"/>
    </source>
</evidence>
<reference evidence="2" key="1">
    <citation type="submission" date="2023-04" db="EMBL/GenBank/DDBJ databases">
        <title>Black Yeasts Isolated from many extreme environments.</title>
        <authorList>
            <person name="Coleine C."/>
            <person name="Stajich J.E."/>
            <person name="Selbmann L."/>
        </authorList>
    </citation>
    <scope>NUCLEOTIDE SEQUENCE</scope>
    <source>
        <strain evidence="2">CCFEE 5312</strain>
    </source>
</reference>
<feature type="region of interest" description="Disordered" evidence="1">
    <location>
        <begin position="440"/>
        <end position="465"/>
    </location>
</feature>
<sequence>MAPSSPNESGEITEDAYWVLKYDSKFETSLLVVDGRNYEDVQPVVCSPCDFDTWRVAPKKKGRLGVLGLLALLQWDREVLLGRRINDEVEMFEEGMKDEYEELRKDMEARGLTVRAHVQQAEGAKFPKVTARTASGEGEGVTLYKRCNENLEHAIAIKPWSGKFEFGVVADVPAPGKVPTLGIVRAREDMLDAQYVTFINEVTGQKMEKCKIIGVVKEGEVAWDIEEEEVKRYFDSLGKFRKVVFQDLVKHHEEEEKRVALVKKREAKKHRRQLTNSSGTPKSVASNDSGTARFGGEEGEGNEEVRTRQREKFNEKRRAQKERKKAQEAEKAKDGLTIVAQTDSDEKKDDLDQTYVLLSEQEPDANGVTTVYHMPLKTYLCVHVSDQDEESEKQGGEELALEGAESGNGSEKCGEKGARGVEIVTYDTEKERQEAIAARPGRGMLSMEETKSHGVDGLKYVGRGL</sequence>
<proteinExistence type="predicted"/>
<feature type="compositionally biased region" description="Basic and acidic residues" evidence="1">
    <location>
        <begin position="303"/>
        <end position="317"/>
    </location>
</feature>